<dbReference type="InterPro" id="IPR037149">
    <property type="entry name" value="PA_heptamer_dom_sf"/>
</dbReference>
<sequence length="876" mass="99231">MKEISRTGNNQQDQQVLKSVGQFFYGENLDEPAFVSGRGMNGFKLDPGQLKGVDLKKKVKSARWIADFTPKQTGLYTFITGSNPYTHMFVDGKELKDHEVTLTEGEHYTFVILYFGNPEVKQEDLFQFEVKYTCNQQETKEIAAEDFSIPRKVSFDSLPPGIVPGTEGNEEKLKDTDEDGIYDEWEINGYTVVNHVVYPWPDNTTEEGKKKEEQYKKKGYKKYVSNPYESHTAGDPYSDLEKASGSIDRNIKKVAWDPLVAAYPSITVGMERLVLSDNKEFSSSSGKSISRETSSSSSASNTEGIDVSAGFSLFQGFSGSVTGHYSHTSTHTVNSAQTSGQDWSEQLGLNAAQAAYVNANIRYYNTGTAPVYKFIPTTNLVLGKETIATITGQMNQEAFSLPPDQTYPRRHLHAIALNTLDQFSSTPISMNINQVDRLENGEKLKLETTQFQGAFAKRDPAGGQVVIEENEWANYIPQIESVTTGILIDIKGGPMMERRIAAKDPDNPNDLTPELTLGQALIKSIGAYKDGENWYFKNEYTDEAHILSPNLVHFIYDKKTEKMIKKEKERNKNIKNIYDMIIRPGMNIQISVPVAWDDFNNDDGNWDGGSYDPTNGLNNGRCYKIEANKEVTYDLDDITLDANSKYLITVDVKGNGTGKAAVEFGGITSEFNIPNGYKRQKIMFEVFDFPTDFGILTISTNSTDTVYIDNFSIVKLGNAWDKLKEENKELSKDYNANDFYFTSTDLTKYITNCKDEAFINNWVSNYKQDFKLVYHVYRGAFFIYSIYTIDNKQVETVLTWDRKNQKLIFKEVMGARHQLWFFKKGQKGFNIVSAADRSKVLDYHIEKPNELTPIQIATLDETKDSQYFLLKKKEKK</sequence>
<dbReference type="RefSeq" id="WP_079940460.1">
    <property type="nucleotide sequence ID" value="NZ_CP019655.1"/>
</dbReference>
<dbReference type="GO" id="GO:0051260">
    <property type="term" value="P:protein homooligomerization"/>
    <property type="evidence" value="ECO:0007669"/>
    <property type="project" value="InterPro"/>
</dbReference>
<dbReference type="InterPro" id="IPR011658">
    <property type="entry name" value="PA14_dom"/>
</dbReference>
<dbReference type="Gene3D" id="2.60.120.260">
    <property type="entry name" value="Galactose-binding domain-like"/>
    <property type="match status" value="1"/>
</dbReference>
<evidence type="ECO:0000313" key="3">
    <source>
        <dbReference type="EMBL" id="AVF28390.1"/>
    </source>
</evidence>
<dbReference type="Gene3D" id="2.60.120.240">
    <property type="entry name" value="Protective antigen, heptamerisation domain"/>
    <property type="match status" value="1"/>
</dbReference>
<feature type="compositionally biased region" description="Low complexity" evidence="1">
    <location>
        <begin position="282"/>
        <end position="300"/>
    </location>
</feature>
<dbReference type="InterPro" id="IPR035088">
    <property type="entry name" value="PA_Ca-bd"/>
</dbReference>
<accession>A0A2L1UIZ2</accession>
<dbReference type="Pfam" id="PF03495">
    <property type="entry name" value="Binary_toxB"/>
    <property type="match status" value="1"/>
</dbReference>
<dbReference type="EMBL" id="CP019655">
    <property type="protein sequence ID" value="AVF28390.1"/>
    <property type="molecule type" value="Genomic_DNA"/>
</dbReference>
<dbReference type="AlphaFoldDB" id="A0A2L1UIZ2"/>
<evidence type="ECO:0000256" key="1">
    <source>
        <dbReference type="SAM" id="MobiDB-lite"/>
    </source>
</evidence>
<dbReference type="Gene3D" id="3.10.20.110">
    <property type="match status" value="1"/>
</dbReference>
<dbReference type="Pfam" id="PF17476">
    <property type="entry name" value="Binary_toxB_3"/>
    <property type="match status" value="1"/>
</dbReference>
<reference evidence="4" key="1">
    <citation type="submission" date="2017-02" db="EMBL/GenBank/DDBJ databases">
        <title>Delineation of Paenibacillus larvae strains originating from foulbrood outbreaks.</title>
        <authorList>
            <person name="Beims H."/>
            <person name="Bunk B."/>
            <person name="Sproeer C."/>
            <person name="Mohr K.I."/>
            <person name="Pradella S."/>
            <person name="Guenther G."/>
            <person name="Rohde M."/>
            <person name="von der Ohe W."/>
            <person name="Steinert M."/>
        </authorList>
    </citation>
    <scope>NUCLEOTIDE SEQUENCE [LARGE SCALE GENOMIC DNA]</scope>
    <source>
        <strain evidence="4">Eric_III</strain>
    </source>
</reference>
<feature type="region of interest" description="Disordered" evidence="1">
    <location>
        <begin position="281"/>
        <end position="302"/>
    </location>
</feature>
<dbReference type="PRINTS" id="PR01391">
    <property type="entry name" value="BINARYTOXINB"/>
</dbReference>
<protein>
    <submittedName>
        <fullName evidence="3">Toxin-like protein</fullName>
    </submittedName>
</protein>
<dbReference type="InterPro" id="IPR003896">
    <property type="entry name" value="Bacterial_exotoxin_B"/>
</dbReference>
<dbReference type="SUPFAM" id="SSF56988">
    <property type="entry name" value="Anthrax protective antigen"/>
    <property type="match status" value="1"/>
</dbReference>
<dbReference type="InterPro" id="IPR027439">
    <property type="entry name" value="PA_heptamer_dom"/>
</dbReference>
<proteinExistence type="predicted"/>
<dbReference type="Gene3D" id="2.80.10.50">
    <property type="match status" value="1"/>
</dbReference>
<gene>
    <name evidence="3" type="ORF">ERICIII_04329</name>
</gene>
<feature type="domain" description="PA14" evidence="2">
    <location>
        <begin position="13"/>
        <end position="145"/>
    </location>
</feature>
<dbReference type="GO" id="GO:0005576">
    <property type="term" value="C:extracellular region"/>
    <property type="evidence" value="ECO:0007669"/>
    <property type="project" value="InterPro"/>
</dbReference>
<dbReference type="InterPro" id="IPR035331">
    <property type="entry name" value="Binary_toxB_3"/>
</dbReference>
<name>A0A2L1UIZ2_9BACL</name>
<organism evidence="3 4">
    <name type="scientific">Paenibacillus larvae subsp. larvae</name>
    <dbReference type="NCBI Taxonomy" id="147375"/>
    <lineage>
        <taxon>Bacteria</taxon>
        <taxon>Bacillati</taxon>
        <taxon>Bacillota</taxon>
        <taxon>Bacilli</taxon>
        <taxon>Bacillales</taxon>
        <taxon>Paenibacillaceae</taxon>
        <taxon>Paenibacillus</taxon>
    </lineage>
</organism>
<evidence type="ECO:0000259" key="2">
    <source>
        <dbReference type="SMART" id="SM00758"/>
    </source>
</evidence>
<dbReference type="Pfam" id="PF17475">
    <property type="entry name" value="Binary_toxB_2"/>
    <property type="match status" value="1"/>
</dbReference>
<dbReference type="SMART" id="SM00758">
    <property type="entry name" value="PA14"/>
    <property type="match status" value="1"/>
</dbReference>
<dbReference type="Gene3D" id="3.90.182.10">
    <property type="entry name" value="Toxin - Anthrax Protective Antigen,domain 1"/>
    <property type="match status" value="1"/>
</dbReference>
<dbReference type="GeneID" id="64220638"/>
<evidence type="ECO:0000313" key="4">
    <source>
        <dbReference type="Proteomes" id="UP000239833"/>
    </source>
</evidence>
<dbReference type="Proteomes" id="UP000239833">
    <property type="component" value="Chromosome"/>
</dbReference>